<proteinExistence type="predicted"/>
<accession>D4TWF2</accession>
<sequence>MFKKIIKDSSCFVDFAHATHNEPTAPDIVKRAKFETIVIAL</sequence>
<evidence type="ECO:0000313" key="2">
    <source>
        <dbReference type="Proteomes" id="UP000003150"/>
    </source>
</evidence>
<evidence type="ECO:0000313" key="1">
    <source>
        <dbReference type="EMBL" id="EFF80626.1"/>
    </source>
</evidence>
<reference evidence="1 2" key="1">
    <citation type="submission" date="2009-10" db="EMBL/GenBank/DDBJ databases">
        <authorList>
            <person name="Weinstock G."/>
            <person name="Sodergren E."/>
            <person name="Clifton S."/>
            <person name="Fulton L."/>
            <person name="Fulton B."/>
            <person name="Courtney L."/>
            <person name="Fronick C."/>
            <person name="Harrison M."/>
            <person name="Strong C."/>
            <person name="Farmer C."/>
            <person name="Delahaunty K."/>
            <person name="Markovic C."/>
            <person name="Hall O."/>
            <person name="Minx P."/>
            <person name="Tomlinson C."/>
            <person name="Mitreva M."/>
            <person name="Nelson J."/>
            <person name="Hou S."/>
            <person name="Wollam A."/>
            <person name="Pepin K.H."/>
            <person name="Johnson M."/>
            <person name="Bhonagiri V."/>
            <person name="Nash W.E."/>
            <person name="Warren W."/>
            <person name="Chinwalla A."/>
            <person name="Mardis E.R."/>
            <person name="Wilson R.K."/>
        </authorList>
    </citation>
    <scope>NUCLEOTIDE SEQUENCE [LARGE SCALE GENOMIC DNA]</scope>
    <source>
        <strain evidence="1 2">F0309</strain>
    </source>
</reference>
<dbReference type="EMBL" id="ACYT02000012">
    <property type="protein sequence ID" value="EFF80626.1"/>
    <property type="molecule type" value="Genomic_DNA"/>
</dbReference>
<dbReference type="Proteomes" id="UP000003150">
    <property type="component" value="Unassembled WGS sequence"/>
</dbReference>
<gene>
    <name evidence="1" type="ORF">HMPREF0970_00261</name>
</gene>
<dbReference type="PATRIC" id="fig|649742.3.peg.73"/>
<organism evidence="1 2">
    <name type="scientific">Schaalia odontolytica F0309</name>
    <dbReference type="NCBI Taxonomy" id="649742"/>
    <lineage>
        <taxon>Bacteria</taxon>
        <taxon>Bacillati</taxon>
        <taxon>Actinomycetota</taxon>
        <taxon>Actinomycetes</taxon>
        <taxon>Actinomycetales</taxon>
        <taxon>Actinomycetaceae</taxon>
        <taxon>Schaalia</taxon>
    </lineage>
</organism>
<comment type="caution">
    <text evidence="1">The sequence shown here is derived from an EMBL/GenBank/DDBJ whole genome shotgun (WGS) entry which is preliminary data.</text>
</comment>
<dbReference type="HOGENOM" id="CLU_3264518_0_0_11"/>
<name>D4TWF2_9ACTO</name>
<dbReference type="AlphaFoldDB" id="D4TWF2"/>
<protein>
    <submittedName>
        <fullName evidence="1">Uncharacterized protein</fullName>
    </submittedName>
</protein>